<evidence type="ECO:0000256" key="1">
    <source>
        <dbReference type="SAM" id="MobiDB-lite"/>
    </source>
</evidence>
<proteinExistence type="predicted"/>
<dbReference type="RefSeq" id="WP_015771030.1">
    <property type="nucleotide sequence ID" value="NC_013174.1"/>
</dbReference>
<dbReference type="InterPro" id="IPR027787">
    <property type="entry name" value="Alpha/beta-hydrolase_catalytic"/>
</dbReference>
<dbReference type="ESTHER" id="jondd-c7r1t4">
    <property type="family name" value="Abhydrolase_9"/>
</dbReference>
<dbReference type="Pfam" id="PF10081">
    <property type="entry name" value="Abhydrolase_9"/>
    <property type="match status" value="1"/>
</dbReference>
<feature type="domain" description="Alpha/beta-hydrolase catalytic" evidence="3">
    <location>
        <begin position="284"/>
        <end position="574"/>
    </location>
</feature>
<evidence type="ECO:0000313" key="6">
    <source>
        <dbReference type="Proteomes" id="UP000000628"/>
    </source>
</evidence>
<keyword evidence="2" id="KW-1133">Transmembrane helix</keyword>
<dbReference type="KEGG" id="jde:Jden_0739"/>
<gene>
    <name evidence="5" type="ordered locus">Jden_0739</name>
</gene>
<dbReference type="AlphaFoldDB" id="C7R1T4"/>
<dbReference type="eggNOG" id="COG4425">
    <property type="taxonomic scope" value="Bacteria"/>
</dbReference>
<dbReference type="EMBL" id="CP001706">
    <property type="protein sequence ID" value="ACV08402.1"/>
    <property type="molecule type" value="Genomic_DNA"/>
</dbReference>
<dbReference type="STRING" id="471856.Jden_0739"/>
<evidence type="ECO:0000256" key="2">
    <source>
        <dbReference type="SAM" id="Phobius"/>
    </source>
</evidence>
<reference evidence="5 6" key="1">
    <citation type="journal article" date="2009" name="Stand. Genomic Sci.">
        <title>Complete genome sequence of Jonesia denitrificans type strain (Prevot 55134).</title>
        <authorList>
            <person name="Pukall R."/>
            <person name="Gehrich-Schroter G."/>
            <person name="Lapidus A."/>
            <person name="Nolan M."/>
            <person name="Glavina Del Rio T."/>
            <person name="Lucas S."/>
            <person name="Chen F."/>
            <person name="Tice H."/>
            <person name="Pitluck S."/>
            <person name="Cheng J.F."/>
            <person name="Copeland A."/>
            <person name="Saunders E."/>
            <person name="Brettin T."/>
            <person name="Detter J.C."/>
            <person name="Bruce D."/>
            <person name="Goodwin L."/>
            <person name="Pati A."/>
            <person name="Ivanova N."/>
            <person name="Mavromatis K."/>
            <person name="Ovchinnikova G."/>
            <person name="Chen A."/>
            <person name="Palaniappan K."/>
            <person name="Land M."/>
            <person name="Hauser L."/>
            <person name="Chang Y.J."/>
            <person name="Jeffries C.D."/>
            <person name="Chain P."/>
            <person name="Goker M."/>
            <person name="Bristow J."/>
            <person name="Eisen J.A."/>
            <person name="Markowitz V."/>
            <person name="Hugenholtz P."/>
            <person name="Kyrpides N.C."/>
            <person name="Klenk H.P."/>
            <person name="Han C."/>
        </authorList>
    </citation>
    <scope>NUCLEOTIDE SEQUENCE [LARGE SCALE GENOMIC DNA]</scope>
    <source>
        <strain evidence="6">ATCC 14870 / DSM 20603 / BCRC 15368 / CIP 55.134 / JCM 11481 / NBRC 15587 / NCTC 10816 / Prevot 55134</strain>
    </source>
</reference>
<dbReference type="Pfam" id="PF15420">
    <property type="entry name" value="Abhydrolase_9_N"/>
    <property type="match status" value="1"/>
</dbReference>
<accession>C7R1T4</accession>
<keyword evidence="6" id="KW-1185">Reference proteome</keyword>
<evidence type="ECO:0000259" key="3">
    <source>
        <dbReference type="Pfam" id="PF10081"/>
    </source>
</evidence>
<dbReference type="Proteomes" id="UP000000628">
    <property type="component" value="Chromosome"/>
</dbReference>
<protein>
    <submittedName>
        <fullName evidence="5">Uncharacterized protein</fullName>
    </submittedName>
</protein>
<keyword evidence="2" id="KW-0472">Membrane</keyword>
<dbReference type="HOGENOM" id="CLU_023789_0_0_11"/>
<sequence>MTPDAPPADEPVSARTPSVPWRRRITTFFIRFRNTLSATGLVLALAFFCASLAPSLIPRPWYFQGMTSGLSIMAGYAIGATVGWFMRWLGFRHAWRHSTSILLWRVLTLAAIVLVPVFMALGAHWQTELRRLFGMSADGPEHVTAQLLIALTLSLALLYTARGLRRLARWVARLLSRWIPRRAAVLASTIIVAIGTIFVLNGTVVSFSLRAMNDLYSSVDTEIPAGLTQPTSPERSGSPSSLNSWDGLGRQGRAFVASGPTREDLMVLADQVDAFDRAQVHDPIRVYAGLDDARHLEDTAADVVAELDRTNAWDRSALLVVTSTGTGWVQPAMADTFEYLHGGDTAIASMQYSYLPSWVSFVSDRDTPPAAGRALFEAVYSAWSAQPEDTRPALYIAGLSLGSYGMQGAFSGIQDMTQRADGALFVGTPSFTTTWEVLTEHRDPPSPMITPIIDDGRTVRFSSTPRSSHSLWDLGQDWSNPRIVYLQHASDAVVWWSPDLLWSPPPWLSEPAGVDRRVDMVWLPAVTFWQVTVDMALSGDVPTGHGHQYHGEYVDAWAAITAADQWSDQDLDHLRDLVLDAG</sequence>
<feature type="region of interest" description="Disordered" evidence="1">
    <location>
        <begin position="226"/>
        <end position="246"/>
    </location>
</feature>
<dbReference type="InterPro" id="IPR027788">
    <property type="entry name" value="Alpha/beta-hydrolase_N_dom"/>
</dbReference>
<feature type="transmembrane region" description="Helical" evidence="2">
    <location>
        <begin position="69"/>
        <end position="90"/>
    </location>
</feature>
<feature type="compositionally biased region" description="Polar residues" evidence="1">
    <location>
        <begin position="228"/>
        <end position="244"/>
    </location>
</feature>
<feature type="transmembrane region" description="Helical" evidence="2">
    <location>
        <begin position="183"/>
        <end position="209"/>
    </location>
</feature>
<organism evidence="5 6">
    <name type="scientific">Jonesia denitrificans (strain ATCC 14870 / DSM 20603 / BCRC 15368 / CIP 55.134 / JCM 11481 / NBRC 15587 / NCTC 10816 / Prevot 55134)</name>
    <name type="common">Listeria denitrificans</name>
    <dbReference type="NCBI Taxonomy" id="471856"/>
    <lineage>
        <taxon>Bacteria</taxon>
        <taxon>Bacillati</taxon>
        <taxon>Actinomycetota</taxon>
        <taxon>Actinomycetes</taxon>
        <taxon>Micrococcales</taxon>
        <taxon>Jonesiaceae</taxon>
        <taxon>Jonesia</taxon>
    </lineage>
</organism>
<keyword evidence="2" id="KW-0812">Transmembrane</keyword>
<feature type="domain" description="Alpha/beta-hydrolase N-terminal" evidence="4">
    <location>
        <begin position="52"/>
        <end position="260"/>
    </location>
</feature>
<feature type="transmembrane region" description="Helical" evidence="2">
    <location>
        <begin position="32"/>
        <end position="57"/>
    </location>
</feature>
<feature type="transmembrane region" description="Helical" evidence="2">
    <location>
        <begin position="143"/>
        <end position="162"/>
    </location>
</feature>
<evidence type="ECO:0000313" key="5">
    <source>
        <dbReference type="EMBL" id="ACV08402.1"/>
    </source>
</evidence>
<evidence type="ECO:0000259" key="4">
    <source>
        <dbReference type="Pfam" id="PF15420"/>
    </source>
</evidence>
<feature type="transmembrane region" description="Helical" evidence="2">
    <location>
        <begin position="102"/>
        <end position="123"/>
    </location>
</feature>
<name>C7R1T4_JONDD</name>